<reference evidence="2" key="1">
    <citation type="journal article" date="2019" name="Sci. Rep.">
        <title>Draft genome of Tanacetum cinerariifolium, the natural source of mosquito coil.</title>
        <authorList>
            <person name="Yamashiro T."/>
            <person name="Shiraishi A."/>
            <person name="Satake H."/>
            <person name="Nakayama K."/>
        </authorList>
    </citation>
    <scope>NUCLEOTIDE SEQUENCE</scope>
</reference>
<name>A0A6L2NGE3_TANCI</name>
<dbReference type="EMBL" id="BKCJ010008925">
    <property type="protein sequence ID" value="GEU84579.1"/>
    <property type="molecule type" value="Genomic_DNA"/>
</dbReference>
<comment type="caution">
    <text evidence="2">The sequence shown here is derived from an EMBL/GenBank/DDBJ whole genome shotgun (WGS) entry which is preliminary data.</text>
</comment>
<feature type="region of interest" description="Disordered" evidence="1">
    <location>
        <begin position="1"/>
        <end position="20"/>
    </location>
</feature>
<proteinExistence type="predicted"/>
<organism evidence="2">
    <name type="scientific">Tanacetum cinerariifolium</name>
    <name type="common">Dalmatian daisy</name>
    <name type="synonym">Chrysanthemum cinerariifolium</name>
    <dbReference type="NCBI Taxonomy" id="118510"/>
    <lineage>
        <taxon>Eukaryota</taxon>
        <taxon>Viridiplantae</taxon>
        <taxon>Streptophyta</taxon>
        <taxon>Embryophyta</taxon>
        <taxon>Tracheophyta</taxon>
        <taxon>Spermatophyta</taxon>
        <taxon>Magnoliopsida</taxon>
        <taxon>eudicotyledons</taxon>
        <taxon>Gunneridae</taxon>
        <taxon>Pentapetalae</taxon>
        <taxon>asterids</taxon>
        <taxon>campanulids</taxon>
        <taxon>Asterales</taxon>
        <taxon>Asteraceae</taxon>
        <taxon>Asteroideae</taxon>
        <taxon>Anthemideae</taxon>
        <taxon>Anthemidinae</taxon>
        <taxon>Tanacetum</taxon>
    </lineage>
</organism>
<gene>
    <name evidence="2" type="ORF">Tci_056557</name>
</gene>
<sequence length="437" mass="48584">MAGTDENTTNRQQVPLTPSASHTLSTIKLHIMKEGEYDIWAMKMKHYSEHTNYPIWEVIKKGNGHVQVSTDTHGKIRVLPPKTAEEILAREGERKARTTLLMAIPEDHLAKFHKMTDAKEIRITQRYNRFQSLLSQLETHGAGVSTEDANQKFLRVFKFDVKGYTGSSSSTQNVAFVSSDNTSSTNEVNTAYGVSTSSGHNSQKEGSSSYTDDLMYSFFANQSSDPHHEDLKQDKHKAMVTIDGEGVNWTGHAEDEIEDYDLIAFNSSNSVLDTKMSAKDKSGLGYGSQIHDGVLSYENEVFASVFNSRSSDVKYSLVNDRFAKVEGMHAVPPPMTGNYMPPKSDFGIDESKFTYGPKQSTTYESNATTSDLDSFDSSSSKETLKFVPKPVANEPKAISKPKVWSDASIIKEYKSDSDDEHVTIHPPGVQEAQDKET</sequence>
<feature type="region of interest" description="Disordered" evidence="1">
    <location>
        <begin position="357"/>
        <end position="380"/>
    </location>
</feature>
<evidence type="ECO:0000256" key="1">
    <source>
        <dbReference type="SAM" id="MobiDB-lite"/>
    </source>
</evidence>
<protein>
    <submittedName>
        <fullName evidence="2">Uncharacterized protein</fullName>
    </submittedName>
</protein>
<feature type="compositionally biased region" description="Polar residues" evidence="1">
    <location>
        <begin position="357"/>
        <end position="369"/>
    </location>
</feature>
<feature type="compositionally biased region" description="Low complexity" evidence="1">
    <location>
        <begin position="370"/>
        <end position="380"/>
    </location>
</feature>
<dbReference type="AlphaFoldDB" id="A0A6L2NGE3"/>
<feature type="region of interest" description="Disordered" evidence="1">
    <location>
        <begin position="415"/>
        <end position="437"/>
    </location>
</feature>
<evidence type="ECO:0000313" key="2">
    <source>
        <dbReference type="EMBL" id="GEU84579.1"/>
    </source>
</evidence>
<accession>A0A6L2NGE3</accession>